<dbReference type="Proteomes" id="UP000184533">
    <property type="component" value="Unassembled WGS sequence"/>
</dbReference>
<dbReference type="InterPro" id="IPR036388">
    <property type="entry name" value="WH-like_DNA-bd_sf"/>
</dbReference>
<protein>
    <submittedName>
        <fullName evidence="5">AsnC family transcriptional regulator</fullName>
    </submittedName>
    <submittedName>
        <fullName evidence="6">DNA-binding transcriptional regulator, Lrp family</fullName>
    </submittedName>
</protein>
<accession>A0A0F5LKQ2</accession>
<organism evidence="5 7">
    <name type="scientific">Devosia limi DSM 17137</name>
    <dbReference type="NCBI Taxonomy" id="1121477"/>
    <lineage>
        <taxon>Bacteria</taxon>
        <taxon>Pseudomonadati</taxon>
        <taxon>Pseudomonadota</taxon>
        <taxon>Alphaproteobacteria</taxon>
        <taxon>Hyphomicrobiales</taxon>
        <taxon>Devosiaceae</taxon>
        <taxon>Devosia</taxon>
    </lineage>
</organism>
<reference evidence="5 7" key="1">
    <citation type="submission" date="2015-03" db="EMBL/GenBank/DDBJ databases">
        <authorList>
            <person name="Hassan Y.I."/>
            <person name="Lepp D."/>
            <person name="Zhou T."/>
        </authorList>
    </citation>
    <scope>NUCLEOTIDE SEQUENCE [LARGE SCALE GENOMIC DNA]</scope>
    <source>
        <strain evidence="5 7">DSM 17137</strain>
    </source>
</reference>
<dbReference type="AlphaFoldDB" id="A0A0F5LKQ2"/>
<dbReference type="Gene3D" id="1.10.10.10">
    <property type="entry name" value="Winged helix-like DNA-binding domain superfamily/Winged helix DNA-binding domain"/>
    <property type="match status" value="1"/>
</dbReference>
<gene>
    <name evidence="6" type="ORF">SAMN02745223_02797</name>
    <name evidence="5" type="ORF">VW29_14965</name>
</gene>
<dbReference type="GO" id="GO:0005829">
    <property type="term" value="C:cytosol"/>
    <property type="evidence" value="ECO:0007669"/>
    <property type="project" value="TreeGrafter"/>
</dbReference>
<sequence>MQEITLDAFDYAILSALQADGSLTNAQLAERVNLSASQCSRRKAALEASGYIEGYTARLNTAKLGFTVEAFVRVNLSSHGKAQAEDFATYLEAFPQVRAAYSVSGDADYVLHVTARDLEHFAEFIHRHLLPYGRIGQVRSEIVLTTLKQSGGLPLRHGGL</sequence>
<dbReference type="STRING" id="1121477.SAMN02745223_02797"/>
<feature type="domain" description="HTH asnC-type" evidence="4">
    <location>
        <begin position="6"/>
        <end position="67"/>
    </location>
</feature>
<dbReference type="InterPro" id="IPR036390">
    <property type="entry name" value="WH_DNA-bd_sf"/>
</dbReference>
<dbReference type="Pfam" id="PF13412">
    <property type="entry name" value="HTH_24"/>
    <property type="match status" value="1"/>
</dbReference>
<name>A0A0F5LKQ2_9HYPH</name>
<keyword evidence="3" id="KW-0804">Transcription</keyword>
<dbReference type="EMBL" id="LAJF01000091">
    <property type="protein sequence ID" value="KKB82855.1"/>
    <property type="molecule type" value="Genomic_DNA"/>
</dbReference>
<dbReference type="InterPro" id="IPR019887">
    <property type="entry name" value="Tscrpt_reg_AsnC/Lrp_C"/>
</dbReference>
<dbReference type="PANTHER" id="PTHR30154:SF46">
    <property type="entry name" value="TRANSCRIPTIONAL REGULATORY PROTEIN"/>
    <property type="match status" value="1"/>
</dbReference>
<dbReference type="InterPro" id="IPR011008">
    <property type="entry name" value="Dimeric_a/b-barrel"/>
</dbReference>
<dbReference type="OrthoDB" id="7707281at2"/>
<dbReference type="PRINTS" id="PR00033">
    <property type="entry name" value="HTHASNC"/>
</dbReference>
<dbReference type="SUPFAM" id="SSF46785">
    <property type="entry name" value="Winged helix' DNA-binding domain"/>
    <property type="match status" value="1"/>
</dbReference>
<dbReference type="InterPro" id="IPR000485">
    <property type="entry name" value="AsnC-type_HTH_dom"/>
</dbReference>
<keyword evidence="2 6" id="KW-0238">DNA-binding</keyword>
<evidence type="ECO:0000256" key="3">
    <source>
        <dbReference type="ARBA" id="ARBA00023163"/>
    </source>
</evidence>
<dbReference type="SMART" id="SM00344">
    <property type="entry name" value="HTH_ASNC"/>
    <property type="match status" value="1"/>
</dbReference>
<evidence type="ECO:0000256" key="2">
    <source>
        <dbReference type="ARBA" id="ARBA00023125"/>
    </source>
</evidence>
<dbReference type="Pfam" id="PF01037">
    <property type="entry name" value="AsnC_trans_reg"/>
    <property type="match status" value="1"/>
</dbReference>
<reference evidence="6 8" key="2">
    <citation type="submission" date="2016-11" db="EMBL/GenBank/DDBJ databases">
        <authorList>
            <person name="Jaros S."/>
            <person name="Januszkiewicz K."/>
            <person name="Wedrychowicz H."/>
        </authorList>
    </citation>
    <scope>NUCLEOTIDE SEQUENCE [LARGE SCALE GENOMIC DNA]</scope>
    <source>
        <strain evidence="6 8">DSM 17137</strain>
    </source>
</reference>
<dbReference type="RefSeq" id="WP_046136068.1">
    <property type="nucleotide sequence ID" value="NZ_FQVC01000008.1"/>
</dbReference>
<dbReference type="PANTHER" id="PTHR30154">
    <property type="entry name" value="LEUCINE-RESPONSIVE REGULATORY PROTEIN"/>
    <property type="match status" value="1"/>
</dbReference>
<dbReference type="InterPro" id="IPR019888">
    <property type="entry name" value="Tscrpt_reg_AsnC-like"/>
</dbReference>
<dbReference type="GO" id="GO:0043565">
    <property type="term" value="F:sequence-specific DNA binding"/>
    <property type="evidence" value="ECO:0007669"/>
    <property type="project" value="InterPro"/>
</dbReference>
<evidence type="ECO:0000256" key="1">
    <source>
        <dbReference type="ARBA" id="ARBA00023015"/>
    </source>
</evidence>
<dbReference type="CDD" id="cd00090">
    <property type="entry name" value="HTH_ARSR"/>
    <property type="match status" value="1"/>
</dbReference>
<dbReference type="Proteomes" id="UP000033608">
    <property type="component" value="Unassembled WGS sequence"/>
</dbReference>
<keyword evidence="1" id="KW-0805">Transcription regulation</keyword>
<dbReference type="PROSITE" id="PS50956">
    <property type="entry name" value="HTH_ASNC_2"/>
    <property type="match status" value="1"/>
</dbReference>
<dbReference type="PATRIC" id="fig|1121477.3.peg.4165"/>
<dbReference type="GO" id="GO:0043200">
    <property type="term" value="P:response to amino acid"/>
    <property type="evidence" value="ECO:0007669"/>
    <property type="project" value="TreeGrafter"/>
</dbReference>
<dbReference type="Gene3D" id="3.30.70.920">
    <property type="match status" value="1"/>
</dbReference>
<keyword evidence="7" id="KW-1185">Reference proteome</keyword>
<evidence type="ECO:0000313" key="8">
    <source>
        <dbReference type="Proteomes" id="UP000184533"/>
    </source>
</evidence>
<evidence type="ECO:0000313" key="6">
    <source>
        <dbReference type="EMBL" id="SHF49405.1"/>
    </source>
</evidence>
<evidence type="ECO:0000259" key="4">
    <source>
        <dbReference type="PROSITE" id="PS50956"/>
    </source>
</evidence>
<dbReference type="EMBL" id="FQVC01000008">
    <property type="protein sequence ID" value="SHF49405.1"/>
    <property type="molecule type" value="Genomic_DNA"/>
</dbReference>
<evidence type="ECO:0000313" key="5">
    <source>
        <dbReference type="EMBL" id="KKB82855.1"/>
    </source>
</evidence>
<dbReference type="SUPFAM" id="SSF54909">
    <property type="entry name" value="Dimeric alpha+beta barrel"/>
    <property type="match status" value="1"/>
</dbReference>
<dbReference type="GO" id="GO:0006355">
    <property type="term" value="P:regulation of DNA-templated transcription"/>
    <property type="evidence" value="ECO:0007669"/>
    <property type="project" value="UniProtKB-ARBA"/>
</dbReference>
<dbReference type="InterPro" id="IPR011991">
    <property type="entry name" value="ArsR-like_HTH"/>
</dbReference>
<evidence type="ECO:0000313" key="7">
    <source>
        <dbReference type="Proteomes" id="UP000033608"/>
    </source>
</evidence>
<proteinExistence type="predicted"/>